<gene>
    <name evidence="2" type="ORF">KFL_003960090</name>
</gene>
<dbReference type="InterPro" id="IPR052896">
    <property type="entry name" value="GGT-like_enzyme"/>
</dbReference>
<dbReference type="Gene3D" id="3.60.20.40">
    <property type="match status" value="1"/>
</dbReference>
<proteinExistence type="predicted"/>
<dbReference type="Pfam" id="PF01019">
    <property type="entry name" value="G_glu_transpept"/>
    <property type="match status" value="2"/>
</dbReference>
<dbReference type="InterPro" id="IPR043138">
    <property type="entry name" value="GGT_lsub"/>
</dbReference>
<dbReference type="OrthoDB" id="2015213at2759"/>
<organism evidence="2 3">
    <name type="scientific">Klebsormidium nitens</name>
    <name type="common">Green alga</name>
    <name type="synonym">Ulothrix nitens</name>
    <dbReference type="NCBI Taxonomy" id="105231"/>
    <lineage>
        <taxon>Eukaryota</taxon>
        <taxon>Viridiplantae</taxon>
        <taxon>Streptophyta</taxon>
        <taxon>Klebsormidiophyceae</taxon>
        <taxon>Klebsormidiales</taxon>
        <taxon>Klebsormidiaceae</taxon>
        <taxon>Klebsormidium</taxon>
    </lineage>
</organism>
<dbReference type="PANTHER" id="PTHR43881">
    <property type="entry name" value="GAMMA-GLUTAMYLTRANSPEPTIDASE (AFU_ORTHOLOGUE AFUA_4G13580)"/>
    <property type="match status" value="1"/>
</dbReference>
<sequence>MSAEALLTGVGEVSDEAPLLFSSRRSPVLSQNGIVSSSQPLATAAGLRILQKGGNAADAAVAVAACLNVTEPCSTGIGGDAFALFYDAAKRTVSCVQGNGRSPSGLTQDLIQERGIRDALPVYSGLTVTIPGAAAAWADIIERFGTLPLSEVLAPAIELAEKGYPVSPITASHWARGVDQLQQGGPHAGDMLIDGRAPRAGEIIKMPKLGNTFRLLAEHGKKGFYEGAVAEAIVKAVNSKGGVSTLQDLKEHTTAFPEPIHTTYKGVQVWEVPPPTHGLAALIALNILEGQQGAHVPQGPVASPPDRFVCKCTTCFQRYTFPDSSKGKYVRCQKCRGAFMPMEETPNGGAPGPRTAAPAPAPAPTQPPVVRPAPPQPQPQAQGGGTLLGDHSSVQHYHVLIEAMRLAFADSLAYIADPLVVHCPIQELLSKEHGKERAALIDLEKAIHVTPSIQGGGSDTVYFCVVDGKGNACSMINSNFMGFGTGIIPEGCGFSLQNRGYGFSLDPAHPNCIGPRKRPYHTIIPGLATYAPEDGDESHAGDLFGPFGVMGGFMQPQGHLQVIVNLLDHGMDPQAALDAPRFCISGLPGVRHSAELIANSQCYLEDQPGAHEKAAKLRAMGHEIKVLSSHDRASFGRGQIIVRDRKTGVLWAGSDPRADGCAMGW</sequence>
<dbReference type="STRING" id="105231.A0A1Y1IIP9"/>
<protein>
    <recommendedName>
        <fullName evidence="4">Gamma-glutamyltranspeptidase</fullName>
    </recommendedName>
</protein>
<dbReference type="OMA" id="EGNMVSY"/>
<reference evidence="2 3" key="1">
    <citation type="journal article" date="2014" name="Nat. Commun.">
        <title>Klebsormidium flaccidum genome reveals primary factors for plant terrestrial adaptation.</title>
        <authorList>
            <person name="Hori K."/>
            <person name="Maruyama F."/>
            <person name="Fujisawa T."/>
            <person name="Togashi T."/>
            <person name="Yamamoto N."/>
            <person name="Seo M."/>
            <person name="Sato S."/>
            <person name="Yamada T."/>
            <person name="Mori H."/>
            <person name="Tajima N."/>
            <person name="Moriyama T."/>
            <person name="Ikeuchi M."/>
            <person name="Watanabe M."/>
            <person name="Wada H."/>
            <person name="Kobayashi K."/>
            <person name="Saito M."/>
            <person name="Masuda T."/>
            <person name="Sasaki-Sekimoto Y."/>
            <person name="Mashiguchi K."/>
            <person name="Awai K."/>
            <person name="Shimojima M."/>
            <person name="Masuda S."/>
            <person name="Iwai M."/>
            <person name="Nobusawa T."/>
            <person name="Narise T."/>
            <person name="Kondo S."/>
            <person name="Saito H."/>
            <person name="Sato R."/>
            <person name="Murakawa M."/>
            <person name="Ihara Y."/>
            <person name="Oshima-Yamada Y."/>
            <person name="Ohtaka K."/>
            <person name="Satoh M."/>
            <person name="Sonobe K."/>
            <person name="Ishii M."/>
            <person name="Ohtani R."/>
            <person name="Kanamori-Sato M."/>
            <person name="Honoki R."/>
            <person name="Miyazaki D."/>
            <person name="Mochizuki H."/>
            <person name="Umetsu J."/>
            <person name="Higashi K."/>
            <person name="Shibata D."/>
            <person name="Kamiya Y."/>
            <person name="Sato N."/>
            <person name="Nakamura Y."/>
            <person name="Tabata S."/>
            <person name="Ida S."/>
            <person name="Kurokawa K."/>
            <person name="Ohta H."/>
        </authorList>
    </citation>
    <scope>NUCLEOTIDE SEQUENCE [LARGE SCALE GENOMIC DNA]</scope>
    <source>
        <strain evidence="2 3">NIES-2285</strain>
    </source>
</reference>
<feature type="compositionally biased region" description="Pro residues" evidence="1">
    <location>
        <begin position="359"/>
        <end position="378"/>
    </location>
</feature>
<dbReference type="InterPro" id="IPR029055">
    <property type="entry name" value="Ntn_hydrolases_N"/>
</dbReference>
<keyword evidence="3" id="KW-1185">Reference proteome</keyword>
<dbReference type="SUPFAM" id="SSF56235">
    <property type="entry name" value="N-terminal nucleophile aminohydrolases (Ntn hydrolases)"/>
    <property type="match status" value="2"/>
</dbReference>
<dbReference type="PRINTS" id="PR01210">
    <property type="entry name" value="GGTRANSPTASE"/>
</dbReference>
<dbReference type="PANTHER" id="PTHR43881:SF1">
    <property type="entry name" value="GAMMA-GLUTAMYLTRANSPEPTIDASE (AFU_ORTHOLOGUE AFUA_4G13580)"/>
    <property type="match status" value="1"/>
</dbReference>
<feature type="region of interest" description="Disordered" evidence="1">
    <location>
        <begin position="343"/>
        <end position="388"/>
    </location>
</feature>
<dbReference type="InterPro" id="IPR043137">
    <property type="entry name" value="GGT_ssub_C"/>
</dbReference>
<evidence type="ECO:0000256" key="1">
    <source>
        <dbReference type="SAM" id="MobiDB-lite"/>
    </source>
</evidence>
<evidence type="ECO:0000313" key="3">
    <source>
        <dbReference type="Proteomes" id="UP000054558"/>
    </source>
</evidence>
<dbReference type="Proteomes" id="UP000054558">
    <property type="component" value="Unassembled WGS sequence"/>
</dbReference>
<dbReference type="Gene3D" id="1.10.246.130">
    <property type="match status" value="1"/>
</dbReference>
<accession>A0A1Y1IIP9</accession>
<evidence type="ECO:0008006" key="4">
    <source>
        <dbReference type="Google" id="ProtNLM"/>
    </source>
</evidence>
<dbReference type="AlphaFoldDB" id="A0A1Y1IIP9"/>
<evidence type="ECO:0000313" key="2">
    <source>
        <dbReference type="EMBL" id="GAQ88048.1"/>
    </source>
</evidence>
<name>A0A1Y1IIP9_KLENI</name>
<dbReference type="EMBL" id="DF237345">
    <property type="protein sequence ID" value="GAQ88048.1"/>
    <property type="molecule type" value="Genomic_DNA"/>
</dbReference>